<dbReference type="Gene3D" id="3.40.190.290">
    <property type="match status" value="1"/>
</dbReference>
<dbReference type="GO" id="GO:0005829">
    <property type="term" value="C:cytosol"/>
    <property type="evidence" value="ECO:0007669"/>
    <property type="project" value="TreeGrafter"/>
</dbReference>
<dbReference type="Pfam" id="PF00126">
    <property type="entry name" value="HTH_1"/>
    <property type="match status" value="1"/>
</dbReference>
<dbReference type="FunFam" id="1.10.10.10:FF:000001">
    <property type="entry name" value="LysR family transcriptional regulator"/>
    <property type="match status" value="1"/>
</dbReference>
<name>E7G905_9FIRM</name>
<evidence type="ECO:0000259" key="5">
    <source>
        <dbReference type="PROSITE" id="PS50931"/>
    </source>
</evidence>
<evidence type="ECO:0000313" key="6">
    <source>
        <dbReference type="EMBL" id="EFW05446.1"/>
    </source>
</evidence>
<dbReference type="InterPro" id="IPR050950">
    <property type="entry name" value="HTH-type_LysR_regulators"/>
</dbReference>
<sequence>MELRVLKYFLAVAREENITRAAEFLHITQPTLSRQLMQLEDELNAQLFIRGKNRITLTDEGMLLRRRAEEIVDLAHKTEKEFLEQNNLITGEIFIGGGETYSMHILASVIQDFKCEYPQVQYHLYSGNADDVKEKIDKGLIDIGLLTEPVDIEKYEFIRLNHKEVWGIVAPIESPIAQKEYVTVEDLIDLPLLITSRSIVQNEIANWFKESYDHLNIIATYNLIYNAAIMVEHGIGYAISLEKLINPSSSSKVCFVPLSPRLETGTVVVWKKHQIFSPATSRFIEKLKDSLKA</sequence>
<dbReference type="EMBL" id="ADKX01000023">
    <property type="protein sequence ID" value="EFW05446.1"/>
    <property type="molecule type" value="Genomic_DNA"/>
</dbReference>
<dbReference type="AlphaFoldDB" id="E7G905"/>
<evidence type="ECO:0000313" key="7">
    <source>
        <dbReference type="Proteomes" id="UP000003157"/>
    </source>
</evidence>
<dbReference type="PROSITE" id="PS50931">
    <property type="entry name" value="HTH_LYSR"/>
    <property type="match status" value="1"/>
</dbReference>
<dbReference type="OrthoDB" id="9803714at2"/>
<dbReference type="eggNOG" id="COG0583">
    <property type="taxonomic scope" value="Bacteria"/>
</dbReference>
<comment type="similarity">
    <text evidence="1">Belongs to the LysR transcriptional regulatory family.</text>
</comment>
<proteinExistence type="inferred from homology"/>
<dbReference type="Pfam" id="PF03466">
    <property type="entry name" value="LysR_substrate"/>
    <property type="match status" value="1"/>
</dbReference>
<keyword evidence="2" id="KW-0805">Transcription regulation</keyword>
<accession>E7G905</accession>
<dbReference type="Gene3D" id="1.10.10.10">
    <property type="entry name" value="Winged helix-like DNA-binding domain superfamily/Winged helix DNA-binding domain"/>
    <property type="match status" value="1"/>
</dbReference>
<dbReference type="InterPro" id="IPR005119">
    <property type="entry name" value="LysR_subst-bd"/>
</dbReference>
<dbReference type="GeneID" id="78230878"/>
<dbReference type="STRING" id="100884.GCA_000269565_03084"/>
<dbReference type="InterPro" id="IPR036388">
    <property type="entry name" value="WH-like_DNA-bd_sf"/>
</dbReference>
<keyword evidence="3" id="KW-0238">DNA-binding</keyword>
<protein>
    <submittedName>
        <fullName evidence="6">LysR family Transcriptional regulator</fullName>
    </submittedName>
</protein>
<dbReference type="RefSeq" id="WP_008788359.1">
    <property type="nucleotide sequence ID" value="NZ_AKCB01000002.1"/>
</dbReference>
<reference evidence="6 7" key="1">
    <citation type="submission" date="2010-12" db="EMBL/GenBank/DDBJ databases">
        <title>The Genome Sequence of Coprobacillus sp. strain 29_1.</title>
        <authorList>
            <consortium name="The Broad Institute Genome Sequencing Platform"/>
            <person name="Earl A."/>
            <person name="Ward D."/>
            <person name="Feldgarden M."/>
            <person name="Gevers D."/>
            <person name="Daigneault M."/>
            <person name="Sibley C.D."/>
            <person name="White A."/>
            <person name="Strauss J."/>
            <person name="Allen-Vercoe E."/>
            <person name="Young S.K."/>
            <person name="Zeng Q."/>
            <person name="Gargeya S."/>
            <person name="Fitzgerald M."/>
            <person name="Haas B."/>
            <person name="Abouelleil A."/>
            <person name="Alvarado L."/>
            <person name="Arachchi H.M."/>
            <person name="Berlin A."/>
            <person name="Brown A."/>
            <person name="Chapman S.B."/>
            <person name="Chen Z."/>
            <person name="Dunbar C."/>
            <person name="Freedman E."/>
            <person name="Gearin G."/>
            <person name="Gellesch M."/>
            <person name="Goldberg J."/>
            <person name="Griggs A."/>
            <person name="Gujja S."/>
            <person name="Heilman E."/>
            <person name="Heiman D."/>
            <person name="Howarth C."/>
            <person name="Larson L."/>
            <person name="Lui A."/>
            <person name="MacDonald P.J.P."/>
            <person name="Mehta T."/>
            <person name="Montmayeur A."/>
            <person name="Murphy C."/>
            <person name="Neiman D."/>
            <person name="Pearson M."/>
            <person name="Priest M."/>
            <person name="Roberts A."/>
            <person name="Saif S."/>
            <person name="Shea T."/>
            <person name="Shenoy N."/>
            <person name="Sisk P."/>
            <person name="Stolte C."/>
            <person name="Sykes S."/>
            <person name="White J."/>
            <person name="Yandava C."/>
            <person name="Nusbaum C."/>
            <person name="Birren B."/>
        </authorList>
    </citation>
    <scope>NUCLEOTIDE SEQUENCE [LARGE SCALE GENOMIC DNA]</scope>
    <source>
        <strain evidence="6 7">29_1</strain>
    </source>
</reference>
<dbReference type="PANTHER" id="PTHR30419:SF8">
    <property type="entry name" value="NITROGEN ASSIMILATION TRANSCRIPTIONAL ACTIVATOR-RELATED"/>
    <property type="match status" value="1"/>
</dbReference>
<comment type="caution">
    <text evidence="6">The sequence shown here is derived from an EMBL/GenBank/DDBJ whole genome shotgun (WGS) entry which is preliminary data.</text>
</comment>
<keyword evidence="4" id="KW-0804">Transcription</keyword>
<evidence type="ECO:0000256" key="2">
    <source>
        <dbReference type="ARBA" id="ARBA00023015"/>
    </source>
</evidence>
<dbReference type="CDD" id="cd05466">
    <property type="entry name" value="PBP2_LTTR_substrate"/>
    <property type="match status" value="1"/>
</dbReference>
<dbReference type="PRINTS" id="PR00039">
    <property type="entry name" value="HTHLYSR"/>
</dbReference>
<organism evidence="6 7">
    <name type="scientific">Coprobacillus cateniformis</name>
    <dbReference type="NCBI Taxonomy" id="100884"/>
    <lineage>
        <taxon>Bacteria</taxon>
        <taxon>Bacillati</taxon>
        <taxon>Bacillota</taxon>
        <taxon>Erysipelotrichia</taxon>
        <taxon>Erysipelotrichales</taxon>
        <taxon>Coprobacillaceae</taxon>
        <taxon>Coprobacillus</taxon>
    </lineage>
</organism>
<dbReference type="PANTHER" id="PTHR30419">
    <property type="entry name" value="HTH-TYPE TRANSCRIPTIONAL REGULATOR YBHD"/>
    <property type="match status" value="1"/>
</dbReference>
<evidence type="ECO:0000256" key="4">
    <source>
        <dbReference type="ARBA" id="ARBA00023163"/>
    </source>
</evidence>
<dbReference type="SUPFAM" id="SSF46785">
    <property type="entry name" value="Winged helix' DNA-binding domain"/>
    <property type="match status" value="1"/>
</dbReference>
<dbReference type="InterPro" id="IPR000847">
    <property type="entry name" value="LysR_HTH_N"/>
</dbReference>
<dbReference type="GO" id="GO:0003700">
    <property type="term" value="F:DNA-binding transcription factor activity"/>
    <property type="evidence" value="ECO:0007669"/>
    <property type="project" value="InterPro"/>
</dbReference>
<dbReference type="GO" id="GO:0003677">
    <property type="term" value="F:DNA binding"/>
    <property type="evidence" value="ECO:0007669"/>
    <property type="project" value="UniProtKB-KW"/>
</dbReference>
<evidence type="ECO:0000256" key="1">
    <source>
        <dbReference type="ARBA" id="ARBA00009437"/>
    </source>
</evidence>
<dbReference type="HOGENOM" id="CLU_039613_6_2_9"/>
<evidence type="ECO:0000256" key="3">
    <source>
        <dbReference type="ARBA" id="ARBA00023125"/>
    </source>
</evidence>
<dbReference type="InterPro" id="IPR036390">
    <property type="entry name" value="WH_DNA-bd_sf"/>
</dbReference>
<feature type="domain" description="HTH lysR-type" evidence="5">
    <location>
        <begin position="1"/>
        <end position="58"/>
    </location>
</feature>
<dbReference type="Proteomes" id="UP000003157">
    <property type="component" value="Unassembled WGS sequence"/>
</dbReference>
<keyword evidence="7" id="KW-1185">Reference proteome</keyword>
<gene>
    <name evidence="6" type="ORF">HMPREF9488_01243</name>
</gene>
<dbReference type="SUPFAM" id="SSF53850">
    <property type="entry name" value="Periplasmic binding protein-like II"/>
    <property type="match status" value="1"/>
</dbReference>